<dbReference type="Proteomes" id="UP000324222">
    <property type="component" value="Unassembled WGS sequence"/>
</dbReference>
<reference evidence="1 2" key="1">
    <citation type="submission" date="2019-05" db="EMBL/GenBank/DDBJ databases">
        <title>Another draft genome of Portunus trituberculatus and its Hox gene families provides insights of decapod evolution.</title>
        <authorList>
            <person name="Jeong J.-H."/>
            <person name="Song I."/>
            <person name="Kim S."/>
            <person name="Choi T."/>
            <person name="Kim D."/>
            <person name="Ryu S."/>
            <person name="Kim W."/>
        </authorList>
    </citation>
    <scope>NUCLEOTIDE SEQUENCE [LARGE SCALE GENOMIC DNA]</scope>
    <source>
        <tissue evidence="1">Muscle</tissue>
    </source>
</reference>
<dbReference type="AlphaFoldDB" id="A0A5B7FHG9"/>
<proteinExistence type="predicted"/>
<name>A0A5B7FHG9_PORTR</name>
<gene>
    <name evidence="1" type="ORF">E2C01_038698</name>
</gene>
<comment type="caution">
    <text evidence="1">The sequence shown here is derived from an EMBL/GenBank/DDBJ whole genome shotgun (WGS) entry which is preliminary data.</text>
</comment>
<dbReference type="OrthoDB" id="415068at2759"/>
<organism evidence="1 2">
    <name type="scientific">Portunus trituberculatus</name>
    <name type="common">Swimming crab</name>
    <name type="synonym">Neptunus trituberculatus</name>
    <dbReference type="NCBI Taxonomy" id="210409"/>
    <lineage>
        <taxon>Eukaryota</taxon>
        <taxon>Metazoa</taxon>
        <taxon>Ecdysozoa</taxon>
        <taxon>Arthropoda</taxon>
        <taxon>Crustacea</taxon>
        <taxon>Multicrustacea</taxon>
        <taxon>Malacostraca</taxon>
        <taxon>Eumalacostraca</taxon>
        <taxon>Eucarida</taxon>
        <taxon>Decapoda</taxon>
        <taxon>Pleocyemata</taxon>
        <taxon>Brachyura</taxon>
        <taxon>Eubrachyura</taxon>
        <taxon>Portunoidea</taxon>
        <taxon>Portunidae</taxon>
        <taxon>Portuninae</taxon>
        <taxon>Portunus</taxon>
    </lineage>
</organism>
<protein>
    <submittedName>
        <fullName evidence="1">Uncharacterized protein</fullName>
    </submittedName>
</protein>
<evidence type="ECO:0000313" key="1">
    <source>
        <dbReference type="EMBL" id="MPC45015.1"/>
    </source>
</evidence>
<dbReference type="EMBL" id="VSRR010006533">
    <property type="protein sequence ID" value="MPC45015.1"/>
    <property type="molecule type" value="Genomic_DNA"/>
</dbReference>
<accession>A0A5B7FHG9</accession>
<sequence length="127" mass="14081">MHSSPVISLHAKSGVPPVATYRRQVLCHHYHHISSLPPSHPFSVLGAPLGLDHHTRVWLHGAQQPLLMQALLLHTIFNLSPPPPQSITSHSPVPSWIDISHILALHITGLHHASYNTLIAIHFLQLH</sequence>
<keyword evidence="2" id="KW-1185">Reference proteome</keyword>
<evidence type="ECO:0000313" key="2">
    <source>
        <dbReference type="Proteomes" id="UP000324222"/>
    </source>
</evidence>